<keyword evidence="3" id="KW-1185">Reference proteome</keyword>
<dbReference type="Gene3D" id="3.90.1200.10">
    <property type="match status" value="1"/>
</dbReference>
<dbReference type="Proteomes" id="UP000010445">
    <property type="component" value="Unassembled WGS sequence"/>
</dbReference>
<evidence type="ECO:0000259" key="1">
    <source>
        <dbReference type="Pfam" id="PF01636"/>
    </source>
</evidence>
<reference evidence="2 3" key="1">
    <citation type="submission" date="2012-05" db="EMBL/GenBank/DDBJ databases">
        <authorList>
            <person name="Weinstock G."/>
            <person name="Sodergren E."/>
            <person name="Lobos E.A."/>
            <person name="Fulton L."/>
            <person name="Fulton R."/>
            <person name="Courtney L."/>
            <person name="Fronick C."/>
            <person name="O'Laughlin M."/>
            <person name="Godfrey J."/>
            <person name="Wilson R.M."/>
            <person name="Miner T."/>
            <person name="Farmer C."/>
            <person name="Delehaunty K."/>
            <person name="Cordes M."/>
            <person name="Minx P."/>
            <person name="Tomlinson C."/>
            <person name="Chen J."/>
            <person name="Wollam A."/>
            <person name="Pepin K.H."/>
            <person name="Bhonagiri V."/>
            <person name="Zhang X."/>
            <person name="Suruliraj S."/>
            <person name="Warren W."/>
            <person name="Mitreva M."/>
            <person name="Mardis E.R."/>
            <person name="Wilson R.K."/>
        </authorList>
    </citation>
    <scope>NUCLEOTIDE SEQUENCE [LARGE SCALE GENOMIC DNA]</scope>
    <source>
        <strain evidence="2 3">F0235</strain>
    </source>
</reference>
<accession>L1MEV9</accession>
<evidence type="ECO:0000313" key="3">
    <source>
        <dbReference type="Proteomes" id="UP000010445"/>
    </source>
</evidence>
<proteinExistence type="predicted"/>
<gene>
    <name evidence="2" type="ORF">HMPREF9997_01932</name>
</gene>
<dbReference type="InterPro" id="IPR002575">
    <property type="entry name" value="Aminoglycoside_PTrfase"/>
</dbReference>
<dbReference type="SUPFAM" id="SSF56112">
    <property type="entry name" value="Protein kinase-like (PK-like)"/>
    <property type="match status" value="1"/>
</dbReference>
<dbReference type="InterPro" id="IPR011009">
    <property type="entry name" value="Kinase-like_dom_sf"/>
</dbReference>
<dbReference type="AlphaFoldDB" id="L1MEV9"/>
<dbReference type="eggNOG" id="COG3173">
    <property type="taxonomic scope" value="Bacteria"/>
</dbReference>
<feature type="domain" description="Aminoglycoside phosphotransferase" evidence="1">
    <location>
        <begin position="48"/>
        <end position="248"/>
    </location>
</feature>
<organism evidence="2 3">
    <name type="scientific">Corynebacterium durum F0235</name>
    <dbReference type="NCBI Taxonomy" id="1035195"/>
    <lineage>
        <taxon>Bacteria</taxon>
        <taxon>Bacillati</taxon>
        <taxon>Actinomycetota</taxon>
        <taxon>Actinomycetes</taxon>
        <taxon>Mycobacteriales</taxon>
        <taxon>Corynebacteriaceae</taxon>
        <taxon>Corynebacterium</taxon>
    </lineage>
</organism>
<evidence type="ECO:0000313" key="2">
    <source>
        <dbReference type="EMBL" id="EKX89461.1"/>
    </source>
</evidence>
<protein>
    <recommendedName>
        <fullName evidence="1">Aminoglycoside phosphotransferase domain-containing protein</fullName>
    </recommendedName>
</protein>
<dbReference type="STRING" id="1035195.HMPREF9997_01932"/>
<dbReference type="HOGENOM" id="CLU_787369_0_0_11"/>
<comment type="caution">
    <text evidence="2">The sequence shown here is derived from an EMBL/GenBank/DDBJ whole genome shotgun (WGS) entry which is preliminary data.</text>
</comment>
<name>L1MEV9_9CORY</name>
<sequence length="366" mass="40963">MEKLVKANLRRKEQAFIDVVSPLLQDVGINPSLVQGIDVKVGRNQSAVLEVDGNQQYFVKLIQGSDGVARFRRSKDFENWVINKSIKFATPKLLAFSKDQRALMFEFARCDTNLGEMLGDKFIDSVTAMKVAVAIGSLHTSTVSISDNIESDLPVLPPQFPGLISLDYFENATIGERNLWRILQNDAELLEALDLLVDSRINFVPIHGDFRPDQVFFRADEVVLLDFEEFRLGDPARDLGSFIGDLFYHKMSWIAVGAQGTDGRLTHESLLERGVDLLGQVRPIIQSFWEKYCIFCCGAQSETWKMTQPNLANRVTGYAGWHLFDRSLARSALSGRLTANDRALNGIGRNLIINSGMFAQELGLGE</sequence>
<dbReference type="EMBL" id="AMEM01000024">
    <property type="protein sequence ID" value="EKX89461.1"/>
    <property type="molecule type" value="Genomic_DNA"/>
</dbReference>
<dbReference type="Pfam" id="PF01636">
    <property type="entry name" value="APH"/>
    <property type="match status" value="1"/>
</dbReference>
<dbReference type="PATRIC" id="fig|1035195.3.peg.1745"/>